<name>M0AW74_NATA1</name>
<evidence type="ECO:0000256" key="3">
    <source>
        <dbReference type="ARBA" id="ARBA00022989"/>
    </source>
</evidence>
<dbReference type="Pfam" id="PF01040">
    <property type="entry name" value="UbiA"/>
    <property type="match status" value="1"/>
</dbReference>
<comment type="subcellular location">
    <subcellularLocation>
        <location evidence="1">Cell membrane</location>
        <topology evidence="1">Multi-pass membrane protein</topology>
    </subcellularLocation>
</comment>
<dbReference type="NCBIfam" id="NF009516">
    <property type="entry name" value="PRK12875.1"/>
    <property type="match status" value="1"/>
</dbReference>
<dbReference type="RefSeq" id="WP_006108292.1">
    <property type="nucleotide sequence ID" value="NZ_AOIO01000020.1"/>
</dbReference>
<keyword evidence="8" id="KW-1185">Reference proteome</keyword>
<dbReference type="Gene3D" id="1.20.120.1780">
    <property type="entry name" value="UbiA prenyltransferase"/>
    <property type="match status" value="1"/>
</dbReference>
<dbReference type="Gene3D" id="1.10.357.140">
    <property type="entry name" value="UbiA prenyltransferase"/>
    <property type="match status" value="1"/>
</dbReference>
<accession>M0AW74</accession>
<gene>
    <name evidence="7" type="primary">ubiA</name>
    <name evidence="7" type="ORF">C481_06312</name>
</gene>
<keyword evidence="4 6" id="KW-0472">Membrane</keyword>
<keyword evidence="3 6" id="KW-1133">Transmembrane helix</keyword>
<feature type="transmembrane region" description="Helical" evidence="6">
    <location>
        <begin position="299"/>
        <end position="322"/>
    </location>
</feature>
<evidence type="ECO:0000256" key="2">
    <source>
        <dbReference type="ARBA" id="ARBA00022692"/>
    </source>
</evidence>
<evidence type="ECO:0000256" key="1">
    <source>
        <dbReference type="ARBA" id="ARBA00004651"/>
    </source>
</evidence>
<evidence type="ECO:0000256" key="6">
    <source>
        <dbReference type="SAM" id="Phobius"/>
    </source>
</evidence>
<evidence type="ECO:0000256" key="4">
    <source>
        <dbReference type="ARBA" id="ARBA00023136"/>
    </source>
</evidence>
<keyword evidence="7" id="KW-0808">Transferase</keyword>
<dbReference type="eggNOG" id="arCOG00478">
    <property type="taxonomic scope" value="Archaea"/>
</dbReference>
<feature type="transmembrane region" description="Helical" evidence="6">
    <location>
        <begin position="82"/>
        <end position="103"/>
    </location>
</feature>
<feature type="region of interest" description="Disordered" evidence="5">
    <location>
        <begin position="1"/>
        <end position="41"/>
    </location>
</feature>
<dbReference type="InterPro" id="IPR050475">
    <property type="entry name" value="Prenyltransferase_related"/>
</dbReference>
<comment type="caution">
    <text evidence="7">The sequence shown here is derived from an EMBL/GenBank/DDBJ whole genome shotgun (WGS) entry which is preliminary data.</text>
</comment>
<dbReference type="STRING" id="29540.C481_06312"/>
<protein>
    <submittedName>
        <fullName evidence="7">Prenyltransferase</fullName>
    </submittedName>
</protein>
<evidence type="ECO:0000256" key="5">
    <source>
        <dbReference type="SAM" id="MobiDB-lite"/>
    </source>
</evidence>
<dbReference type="PANTHER" id="PTHR42723">
    <property type="entry name" value="CHLOROPHYLL SYNTHASE"/>
    <property type="match status" value="1"/>
</dbReference>
<dbReference type="Proteomes" id="UP000011554">
    <property type="component" value="Unassembled WGS sequence"/>
</dbReference>
<keyword evidence="2 6" id="KW-0812">Transmembrane</keyword>
<dbReference type="EMBL" id="AOIO01000020">
    <property type="protein sequence ID" value="ELZ02795.1"/>
    <property type="molecule type" value="Genomic_DNA"/>
</dbReference>
<dbReference type="PATRIC" id="fig|29540.5.peg.1282"/>
<reference evidence="7 8" key="1">
    <citation type="journal article" date="2014" name="PLoS Genet.">
        <title>Phylogenetically driven sequencing of extremely halophilic archaea reveals strategies for static and dynamic osmo-response.</title>
        <authorList>
            <person name="Becker E.A."/>
            <person name="Seitzer P.M."/>
            <person name="Tritt A."/>
            <person name="Larsen D."/>
            <person name="Krusor M."/>
            <person name="Yao A.I."/>
            <person name="Wu D."/>
            <person name="Madern D."/>
            <person name="Eisen J.A."/>
            <person name="Darling A.E."/>
            <person name="Facciotti M.T."/>
        </authorList>
    </citation>
    <scope>NUCLEOTIDE SEQUENCE [LARGE SCALE GENOMIC DNA]</scope>
    <source>
        <strain evidence="7 8">DSM 12278</strain>
    </source>
</reference>
<sequence length="324" mass="34262">MTDSSSTGQGNGGETSDDSSDSDAAGPAVRTPRDGRPRTGDGPALVDCLSHVLVLSRPRFWLYLAGPVLVGVAYAADAVSELFTPAAVVLFAYFLVPANVFLYGINDIYDREIDAENPKKDADERETRYRGRRYVPVVVGLCAALPLLFVPLLPVAAWPWLVAFLVLGTTYSAPPIRFKTVPPLDSVSNGLYVAPGAAAYAAVAGTQPPLLAVAGGWVWAMGMHTFSAIPDIVPDREAGVRTTATALGETRTAVYCGACWLASAAAFGSLDVRLGLVLLVYPALIAVLATTRIDVRRAYWWFPLINAAVGAVLTMGGLRGVLHG</sequence>
<feature type="transmembrane region" description="Helical" evidence="6">
    <location>
        <begin position="274"/>
        <end position="293"/>
    </location>
</feature>
<evidence type="ECO:0000313" key="8">
    <source>
        <dbReference type="Proteomes" id="UP000011554"/>
    </source>
</evidence>
<dbReference type="GO" id="GO:0005886">
    <property type="term" value="C:plasma membrane"/>
    <property type="evidence" value="ECO:0007669"/>
    <property type="project" value="UniProtKB-SubCell"/>
</dbReference>
<dbReference type="InterPro" id="IPR044878">
    <property type="entry name" value="UbiA_sf"/>
</dbReference>
<evidence type="ECO:0000313" key="7">
    <source>
        <dbReference type="EMBL" id="ELZ02795.1"/>
    </source>
</evidence>
<dbReference type="AlphaFoldDB" id="M0AW74"/>
<feature type="transmembrane region" description="Helical" evidence="6">
    <location>
        <begin position="60"/>
        <end position="76"/>
    </location>
</feature>
<proteinExistence type="predicted"/>
<dbReference type="InterPro" id="IPR000537">
    <property type="entry name" value="UbiA_prenyltransferase"/>
</dbReference>
<organism evidence="7 8">
    <name type="scientific">Natrialba asiatica (strain ATCC 700177 / DSM 12278 / JCM 9576 / FERM P-10747 / NBRC 102637 / 172P1)</name>
    <dbReference type="NCBI Taxonomy" id="29540"/>
    <lineage>
        <taxon>Archaea</taxon>
        <taxon>Methanobacteriati</taxon>
        <taxon>Methanobacteriota</taxon>
        <taxon>Stenosarchaea group</taxon>
        <taxon>Halobacteria</taxon>
        <taxon>Halobacteriales</taxon>
        <taxon>Natrialbaceae</taxon>
        <taxon>Natrialba</taxon>
    </lineage>
</organism>
<dbReference type="GO" id="GO:0016765">
    <property type="term" value="F:transferase activity, transferring alkyl or aryl (other than methyl) groups"/>
    <property type="evidence" value="ECO:0007669"/>
    <property type="project" value="InterPro"/>
</dbReference>
<dbReference type="PANTHER" id="PTHR42723:SF1">
    <property type="entry name" value="CHLOROPHYLL SYNTHASE, CHLOROPLASTIC"/>
    <property type="match status" value="1"/>
</dbReference>
<feature type="transmembrane region" description="Helical" evidence="6">
    <location>
        <begin position="134"/>
        <end position="152"/>
    </location>
</feature>
<dbReference type="CDD" id="cd13966">
    <property type="entry name" value="PT_UbiA_4"/>
    <property type="match status" value="1"/>
</dbReference>